<organism evidence="2 3">
    <name type="scientific">Microbacterium rhizomatis</name>
    <dbReference type="NCBI Taxonomy" id="1631477"/>
    <lineage>
        <taxon>Bacteria</taxon>
        <taxon>Bacillati</taxon>
        <taxon>Actinomycetota</taxon>
        <taxon>Actinomycetes</taxon>
        <taxon>Micrococcales</taxon>
        <taxon>Microbacteriaceae</taxon>
        <taxon>Microbacterium</taxon>
    </lineage>
</organism>
<dbReference type="RefSeq" id="WP_150450407.1">
    <property type="nucleotide sequence ID" value="NZ_VYSA01000005.1"/>
</dbReference>
<evidence type="ECO:0000256" key="1">
    <source>
        <dbReference type="SAM" id="Phobius"/>
    </source>
</evidence>
<dbReference type="AlphaFoldDB" id="A0A5J5IX74"/>
<keyword evidence="1" id="KW-0472">Membrane</keyword>
<reference evidence="3" key="1">
    <citation type="submission" date="2019-09" db="EMBL/GenBank/DDBJ databases">
        <title>Mumia zhuanghuii sp. nov. isolated from the intestinal contents of plateau pika (Ochotona curzoniae) in the Qinghai-Tibet plateau of China.</title>
        <authorList>
            <person name="Tian Z."/>
        </authorList>
    </citation>
    <scope>NUCLEOTIDE SEQUENCE [LARGE SCALE GENOMIC DNA]</scope>
    <source>
        <strain evidence="3">JCM 30598</strain>
    </source>
</reference>
<evidence type="ECO:0000313" key="3">
    <source>
        <dbReference type="Proteomes" id="UP000325827"/>
    </source>
</evidence>
<protein>
    <submittedName>
        <fullName evidence="2">DUF4307 domain-containing protein</fullName>
    </submittedName>
</protein>
<feature type="transmembrane region" description="Helical" evidence="1">
    <location>
        <begin position="21"/>
        <end position="42"/>
    </location>
</feature>
<sequence>MTTPDRLDVRYGRVPSPGRRWALVIVIGAIAVAAAAFAWLTISNALDDVGVDTTGYSIDGEHSVTLSFQISAAAGKNVACALEAQDEEHGVVGWKIVQYDASEVHARAFRETIPTVGLATTGFVNTCWVT</sequence>
<keyword evidence="1" id="KW-0812">Transmembrane</keyword>
<gene>
    <name evidence="2" type="ORF">F6B43_18125</name>
</gene>
<comment type="caution">
    <text evidence="2">The sequence shown here is derived from an EMBL/GenBank/DDBJ whole genome shotgun (WGS) entry which is preliminary data.</text>
</comment>
<dbReference type="EMBL" id="VYSA01000005">
    <property type="protein sequence ID" value="KAA9105676.1"/>
    <property type="molecule type" value="Genomic_DNA"/>
</dbReference>
<dbReference type="Proteomes" id="UP000325827">
    <property type="component" value="Unassembled WGS sequence"/>
</dbReference>
<dbReference type="Pfam" id="PF14155">
    <property type="entry name" value="DUF4307"/>
    <property type="match status" value="1"/>
</dbReference>
<accession>A0A5J5IX74</accession>
<proteinExistence type="predicted"/>
<evidence type="ECO:0000313" key="2">
    <source>
        <dbReference type="EMBL" id="KAA9105676.1"/>
    </source>
</evidence>
<keyword evidence="3" id="KW-1185">Reference proteome</keyword>
<dbReference type="InterPro" id="IPR025443">
    <property type="entry name" value="DUF4307"/>
</dbReference>
<name>A0A5J5IX74_9MICO</name>
<keyword evidence="1" id="KW-1133">Transmembrane helix</keyword>
<dbReference type="OrthoDB" id="4793644at2"/>